<evidence type="ECO:0000256" key="2">
    <source>
        <dbReference type="SAM" id="SignalP"/>
    </source>
</evidence>
<reference evidence="3" key="2">
    <citation type="submission" date="2023-04" db="EMBL/GenBank/DDBJ databases">
        <authorList>
            <person name="Bruccoleri R.E."/>
            <person name="Oakeley E.J."/>
            <person name="Faust A.-M."/>
            <person name="Dessus-Babus S."/>
            <person name="Altorfer M."/>
            <person name="Burckhardt D."/>
            <person name="Oertli M."/>
            <person name="Naumann U."/>
            <person name="Petersen F."/>
            <person name="Wong J."/>
        </authorList>
    </citation>
    <scope>NUCLEOTIDE SEQUENCE</scope>
    <source>
        <strain evidence="3">GSM-AAB239-AS_SAM_17_03QT</strain>
        <tissue evidence="3">Leaf</tissue>
    </source>
</reference>
<accession>A0AAX6H678</accession>
<protein>
    <submittedName>
        <fullName evidence="3">BOI-related E3 ubiquitin-protein ligase 3</fullName>
    </submittedName>
</protein>
<evidence type="ECO:0000313" key="3">
    <source>
        <dbReference type="EMBL" id="KAJ6836148.1"/>
    </source>
</evidence>
<dbReference type="EMBL" id="JANAVB010012260">
    <property type="protein sequence ID" value="KAJ6836148.1"/>
    <property type="molecule type" value="Genomic_DNA"/>
</dbReference>
<evidence type="ECO:0000313" key="4">
    <source>
        <dbReference type="Proteomes" id="UP001140949"/>
    </source>
</evidence>
<gene>
    <name evidence="3" type="ORF">M6B38_328370</name>
</gene>
<feature type="compositionally biased region" description="Basic and acidic residues" evidence="1">
    <location>
        <begin position="141"/>
        <end position="152"/>
    </location>
</feature>
<feature type="compositionally biased region" description="Low complexity" evidence="1">
    <location>
        <begin position="184"/>
        <end position="197"/>
    </location>
</feature>
<feature type="region of interest" description="Disordered" evidence="1">
    <location>
        <begin position="141"/>
        <end position="202"/>
    </location>
</feature>
<reference evidence="3" key="1">
    <citation type="journal article" date="2023" name="GigaByte">
        <title>Genome assembly of the bearded iris, Iris pallida Lam.</title>
        <authorList>
            <person name="Bruccoleri R.E."/>
            <person name="Oakeley E.J."/>
            <person name="Faust A.M.E."/>
            <person name="Altorfer M."/>
            <person name="Dessus-Babus S."/>
            <person name="Burckhardt D."/>
            <person name="Oertli M."/>
            <person name="Naumann U."/>
            <person name="Petersen F."/>
            <person name="Wong J."/>
        </authorList>
    </citation>
    <scope>NUCLEOTIDE SEQUENCE</scope>
    <source>
        <strain evidence="3">GSM-AAB239-AS_SAM_17_03QT</strain>
    </source>
</reference>
<evidence type="ECO:0000256" key="1">
    <source>
        <dbReference type="SAM" id="MobiDB-lite"/>
    </source>
</evidence>
<comment type="caution">
    <text evidence="3">The sequence shown here is derived from an EMBL/GenBank/DDBJ whole genome shotgun (WGS) entry which is preliminary data.</text>
</comment>
<keyword evidence="2" id="KW-0732">Signal</keyword>
<feature type="signal peptide" evidence="2">
    <location>
        <begin position="1"/>
        <end position="26"/>
    </location>
</feature>
<sequence>MLLPSLLSFLIAPLPFLCSTPMAVEAQHMSVEAQHLRLFKAATATSARECIDKQSMYKAHMGLVDYADDYALSCVTMSNGGMSRKRPRDVIDVNRQSMLEDDCLVAQHVERMRAEMMEGKMRFARQVISLVDERVSKRVRAKDEEIEHEEAQFRAGGEDEDPGHREPGLAVPGPDQRGRRQRAPRQPAARPGAAAGAESTRRRRRVVLRRQLWGGVFDDEEDDDGRRRREEAVPELFRARAVRAAVAVPSFVFVRDVRSYDGCVSYM</sequence>
<keyword evidence="4" id="KW-1185">Reference proteome</keyword>
<organism evidence="3 4">
    <name type="scientific">Iris pallida</name>
    <name type="common">Sweet iris</name>
    <dbReference type="NCBI Taxonomy" id="29817"/>
    <lineage>
        <taxon>Eukaryota</taxon>
        <taxon>Viridiplantae</taxon>
        <taxon>Streptophyta</taxon>
        <taxon>Embryophyta</taxon>
        <taxon>Tracheophyta</taxon>
        <taxon>Spermatophyta</taxon>
        <taxon>Magnoliopsida</taxon>
        <taxon>Liliopsida</taxon>
        <taxon>Asparagales</taxon>
        <taxon>Iridaceae</taxon>
        <taxon>Iridoideae</taxon>
        <taxon>Irideae</taxon>
        <taxon>Iris</taxon>
    </lineage>
</organism>
<feature type="chain" id="PRO_5043735758" evidence="2">
    <location>
        <begin position="27"/>
        <end position="267"/>
    </location>
</feature>
<dbReference type="Proteomes" id="UP001140949">
    <property type="component" value="Unassembled WGS sequence"/>
</dbReference>
<proteinExistence type="predicted"/>
<name>A0AAX6H678_IRIPA</name>
<dbReference type="AlphaFoldDB" id="A0AAX6H678"/>